<feature type="compositionally biased region" description="Low complexity" evidence="5">
    <location>
        <begin position="41"/>
        <end position="55"/>
    </location>
</feature>
<evidence type="ECO:0000259" key="6">
    <source>
        <dbReference type="SMART" id="SM00704"/>
    </source>
</evidence>
<dbReference type="InterPro" id="IPR018967">
    <property type="entry name" value="FeS-contain_CDGSH-typ"/>
</dbReference>
<keyword evidence="4" id="KW-0411">Iron-sulfur</keyword>
<dbReference type="GO" id="GO:0005737">
    <property type="term" value="C:cytoplasm"/>
    <property type="evidence" value="ECO:0007669"/>
    <property type="project" value="UniProtKB-ARBA"/>
</dbReference>
<dbReference type="GO" id="GO:0046872">
    <property type="term" value="F:metal ion binding"/>
    <property type="evidence" value="ECO:0007669"/>
    <property type="project" value="UniProtKB-KW"/>
</dbReference>
<dbReference type="InterPro" id="IPR042216">
    <property type="entry name" value="MitoNEET_CISD"/>
</dbReference>
<dbReference type="AlphaFoldDB" id="A0A7U9HAB3"/>
<dbReference type="Pfam" id="PF09360">
    <property type="entry name" value="zf-CDGSH"/>
    <property type="match status" value="1"/>
</dbReference>
<evidence type="ECO:0000256" key="3">
    <source>
        <dbReference type="ARBA" id="ARBA00023004"/>
    </source>
</evidence>
<proteinExistence type="predicted"/>
<evidence type="ECO:0000256" key="4">
    <source>
        <dbReference type="ARBA" id="ARBA00023014"/>
    </source>
</evidence>
<evidence type="ECO:0000313" key="7">
    <source>
        <dbReference type="EMBL" id="EOY45461.1"/>
    </source>
</evidence>
<feature type="domain" description="Iron-binding zinc finger CDGSH type" evidence="6">
    <location>
        <begin position="2"/>
        <end position="42"/>
    </location>
</feature>
<sequence length="55" mass="6140">MEVELEDGTTVSSDRFRVALCTCRRSRRYPWCDTSHRARSARAADGPAANGRPCP</sequence>
<name>A0A7U9HAB3_STRLI</name>
<dbReference type="SMART" id="SM00704">
    <property type="entry name" value="ZnF_CDGSH"/>
    <property type="match status" value="1"/>
</dbReference>
<protein>
    <recommendedName>
        <fullName evidence="6">Iron-binding zinc finger CDGSH type domain-containing protein</fullName>
    </recommendedName>
</protein>
<evidence type="ECO:0000256" key="1">
    <source>
        <dbReference type="ARBA" id="ARBA00022714"/>
    </source>
</evidence>
<dbReference type="GO" id="GO:0051537">
    <property type="term" value="F:2 iron, 2 sulfur cluster binding"/>
    <property type="evidence" value="ECO:0007669"/>
    <property type="project" value="UniProtKB-KW"/>
</dbReference>
<organism evidence="7 8">
    <name type="scientific">Streptomyces lividans 1326</name>
    <dbReference type="NCBI Taxonomy" id="1200984"/>
    <lineage>
        <taxon>Bacteria</taxon>
        <taxon>Bacillati</taxon>
        <taxon>Actinomycetota</taxon>
        <taxon>Actinomycetes</taxon>
        <taxon>Kitasatosporales</taxon>
        <taxon>Streptomycetaceae</taxon>
        <taxon>Streptomyces</taxon>
    </lineage>
</organism>
<keyword evidence="2" id="KW-0479">Metal-binding</keyword>
<evidence type="ECO:0000256" key="5">
    <source>
        <dbReference type="SAM" id="MobiDB-lite"/>
    </source>
</evidence>
<accession>A0A7U9HAB3</accession>
<dbReference type="EMBL" id="CM001889">
    <property type="protein sequence ID" value="EOY45461.1"/>
    <property type="molecule type" value="Genomic_DNA"/>
</dbReference>
<dbReference type="Proteomes" id="UP000014062">
    <property type="component" value="Chromosome"/>
</dbReference>
<evidence type="ECO:0000313" key="8">
    <source>
        <dbReference type="Proteomes" id="UP000014062"/>
    </source>
</evidence>
<keyword evidence="3" id="KW-0408">Iron</keyword>
<dbReference type="Gene3D" id="3.40.5.90">
    <property type="entry name" value="CDGSH iron-sulfur domain, mitoNEET-type"/>
    <property type="match status" value="1"/>
</dbReference>
<feature type="region of interest" description="Disordered" evidence="5">
    <location>
        <begin position="36"/>
        <end position="55"/>
    </location>
</feature>
<keyword evidence="1" id="KW-0001">2Fe-2S</keyword>
<evidence type="ECO:0000256" key="2">
    <source>
        <dbReference type="ARBA" id="ARBA00022723"/>
    </source>
</evidence>
<reference evidence="8" key="1">
    <citation type="journal article" date="2013" name="Genome Biol. Evol.">
        <title>The genome sequence of Streptomyces lividans 66 reveals a novel tRNA-dependent peptide biosynthetic system within a metal-related genomic island.</title>
        <authorList>
            <person name="Cruz-Morales P."/>
            <person name="Vijgenboom E."/>
            <person name="Iruegas-Bocardo F."/>
            <person name="Girard G."/>
            <person name="Yanez-Guerra L.A."/>
            <person name="Ramos-Aboites H.E."/>
            <person name="Pernodet J.L."/>
            <person name="Anne J."/>
            <person name="van Wezel G.P."/>
            <person name="Barona-Gomez F."/>
        </authorList>
    </citation>
    <scope>NUCLEOTIDE SEQUENCE [LARGE SCALE GENOMIC DNA]</scope>
    <source>
        <strain evidence="8">1326</strain>
    </source>
</reference>
<gene>
    <name evidence="7" type="ORF">SLI_0742</name>
</gene>